<feature type="domain" description="CRISPR type III-associated protein" evidence="7">
    <location>
        <begin position="9"/>
        <end position="317"/>
    </location>
</feature>
<protein>
    <recommendedName>
        <fullName evidence="3">CRISPR system Cms protein Csm5</fullName>
    </recommendedName>
    <alternativeName>
        <fullName evidence="6">CRISPR type III A-associated protein Csm5</fullName>
    </alternativeName>
</protein>
<name>A0A5S5ATL6_9FIRM</name>
<dbReference type="RefSeq" id="WP_170240305.1">
    <property type="nucleotide sequence ID" value="NZ_VNHO01000010.1"/>
</dbReference>
<dbReference type="InterPro" id="IPR005537">
    <property type="entry name" value="RAMP_III_fam"/>
</dbReference>
<accession>A0A5S5ATL6</accession>
<evidence type="ECO:0000256" key="4">
    <source>
        <dbReference type="ARBA" id="ARBA00022884"/>
    </source>
</evidence>
<keyword evidence="5" id="KW-0051">Antiviral defense</keyword>
<dbReference type="Proteomes" id="UP000322294">
    <property type="component" value="Unassembled WGS sequence"/>
</dbReference>
<dbReference type="AlphaFoldDB" id="A0A5S5ATL6"/>
<proteinExistence type="inferred from homology"/>
<comment type="caution">
    <text evidence="8">The sequence shown here is derived from an EMBL/GenBank/DDBJ whole genome shotgun (WGS) entry which is preliminary data.</text>
</comment>
<dbReference type="NCBIfam" id="TIGR01899">
    <property type="entry name" value="cas_TM1807_csm5"/>
    <property type="match status" value="1"/>
</dbReference>
<evidence type="ECO:0000256" key="6">
    <source>
        <dbReference type="ARBA" id="ARBA00031720"/>
    </source>
</evidence>
<organism evidence="8 9">
    <name type="scientific">Thermosediminibacter litoriperuensis</name>
    <dbReference type="NCBI Taxonomy" id="291989"/>
    <lineage>
        <taxon>Bacteria</taxon>
        <taxon>Bacillati</taxon>
        <taxon>Bacillota</taxon>
        <taxon>Clostridia</taxon>
        <taxon>Thermosediminibacterales</taxon>
        <taxon>Thermosediminibacteraceae</taxon>
        <taxon>Thermosediminibacter</taxon>
    </lineage>
</organism>
<evidence type="ECO:0000256" key="3">
    <source>
        <dbReference type="ARBA" id="ARBA00016113"/>
    </source>
</evidence>
<dbReference type="PANTHER" id="PTHR38007:SF1">
    <property type="entry name" value="CRISPR SYSTEM CMS PROTEIN CSM5"/>
    <property type="match status" value="1"/>
</dbReference>
<dbReference type="PANTHER" id="PTHR38007">
    <property type="entry name" value="CRISPR SYSTEM CMS PROTEIN CSM5"/>
    <property type="match status" value="1"/>
</dbReference>
<evidence type="ECO:0000256" key="5">
    <source>
        <dbReference type="ARBA" id="ARBA00023118"/>
    </source>
</evidence>
<keyword evidence="4" id="KW-0694">RNA-binding</keyword>
<dbReference type="Pfam" id="PF03787">
    <property type="entry name" value="RAMPs"/>
    <property type="match status" value="1"/>
</dbReference>
<evidence type="ECO:0000313" key="8">
    <source>
        <dbReference type="EMBL" id="TYP55426.1"/>
    </source>
</evidence>
<evidence type="ECO:0000256" key="2">
    <source>
        <dbReference type="ARBA" id="ARBA00006680"/>
    </source>
</evidence>
<dbReference type="GO" id="GO:0003723">
    <property type="term" value="F:RNA binding"/>
    <property type="evidence" value="ECO:0007669"/>
    <property type="project" value="UniProtKB-KW"/>
</dbReference>
<evidence type="ECO:0000256" key="1">
    <source>
        <dbReference type="ARBA" id="ARBA00003088"/>
    </source>
</evidence>
<gene>
    <name evidence="8" type="ORF">LZ11_01141</name>
</gene>
<dbReference type="InterPro" id="IPR010173">
    <property type="entry name" value="CRISPR-assoc_Csm5"/>
</dbReference>
<reference evidence="8 9" key="1">
    <citation type="submission" date="2019-07" db="EMBL/GenBank/DDBJ databases">
        <title>Genomic Encyclopedia of Type Strains, Phase I: the one thousand microbial genomes (KMG-I) project.</title>
        <authorList>
            <person name="Kyrpides N."/>
        </authorList>
    </citation>
    <scope>NUCLEOTIDE SEQUENCE [LARGE SCALE GENOMIC DNA]</scope>
    <source>
        <strain evidence="8 9">DSM 16647</strain>
    </source>
</reference>
<dbReference type="GO" id="GO:0051607">
    <property type="term" value="P:defense response to virus"/>
    <property type="evidence" value="ECO:0007669"/>
    <property type="project" value="UniProtKB-KW"/>
</dbReference>
<dbReference type="EMBL" id="VNHO01000010">
    <property type="protein sequence ID" value="TYP55426.1"/>
    <property type="molecule type" value="Genomic_DNA"/>
</dbReference>
<comment type="similarity">
    <text evidence="2">Belongs to the CRISPR-associated Csm5 family.</text>
</comment>
<evidence type="ECO:0000313" key="9">
    <source>
        <dbReference type="Proteomes" id="UP000322294"/>
    </source>
</evidence>
<keyword evidence="9" id="KW-1185">Reference proteome</keyword>
<sequence>MEKPFQYEVEIISPVNIGDGNRYREFEYIIEGGSIGFIDVIKLLKSNKDNTSFIDYFYRSIDSFRFSWQDALKYAPKIDISEFISYQVKPCGTPRVKGDIVSFIKTTGYPYIPGSSLKGSFRTGLMRGVWPSIEEEYKAKLDDTLREKDKKLKEIDDYPEEETFGKPHYSPFKFVRFSDSSLLPLDALGIYEMKILNICHGKAKWFKKNENVEESENATAIYIEALKPGIRAEGFFEIKQRTKNEEIYRKIKNVWILKNAFNAIRNDTKKYIEGEKYFYKKYGLDQVANFYQRLEELNGKLGENEILLQIGFGTGYLSKTIGCFLSAEDLKKLSKQGVRISDANLFPKTRRIIFANGNPDTVPGWVKITFREV</sequence>
<evidence type="ECO:0000259" key="7">
    <source>
        <dbReference type="Pfam" id="PF03787"/>
    </source>
</evidence>
<comment type="function">
    <text evidence="1">This subunit might be involved in maturation of a crRNA intermediate to its mature form.</text>
</comment>